<feature type="compositionally biased region" description="Polar residues" evidence="1">
    <location>
        <begin position="1"/>
        <end position="11"/>
    </location>
</feature>
<evidence type="ECO:0000313" key="3">
    <source>
        <dbReference type="Proteomes" id="UP000838756"/>
    </source>
</evidence>
<accession>A0A8S4S386</accession>
<dbReference type="Proteomes" id="UP000838756">
    <property type="component" value="Unassembled WGS sequence"/>
</dbReference>
<keyword evidence="3" id="KW-1185">Reference proteome</keyword>
<sequence length="85" mass="9227">MLSNINTASPQTRRRESASGEALMTSSHRAAPSPPTTLQMTFACISSCIARHCCERLAAARAPQMRLTCDPSCTLLYRAANMLLI</sequence>
<dbReference type="EMBL" id="CAKXAJ010025787">
    <property type="protein sequence ID" value="CAH2243975.1"/>
    <property type="molecule type" value="Genomic_DNA"/>
</dbReference>
<protein>
    <submittedName>
        <fullName evidence="2">Jg25387 protein</fullName>
    </submittedName>
</protein>
<name>A0A8S4S386_9NEOP</name>
<proteinExistence type="predicted"/>
<dbReference type="AlphaFoldDB" id="A0A8S4S386"/>
<evidence type="ECO:0000256" key="1">
    <source>
        <dbReference type="SAM" id="MobiDB-lite"/>
    </source>
</evidence>
<feature type="region of interest" description="Disordered" evidence="1">
    <location>
        <begin position="1"/>
        <end position="36"/>
    </location>
</feature>
<organism evidence="2 3">
    <name type="scientific">Pararge aegeria aegeria</name>
    <dbReference type="NCBI Taxonomy" id="348720"/>
    <lineage>
        <taxon>Eukaryota</taxon>
        <taxon>Metazoa</taxon>
        <taxon>Ecdysozoa</taxon>
        <taxon>Arthropoda</taxon>
        <taxon>Hexapoda</taxon>
        <taxon>Insecta</taxon>
        <taxon>Pterygota</taxon>
        <taxon>Neoptera</taxon>
        <taxon>Endopterygota</taxon>
        <taxon>Lepidoptera</taxon>
        <taxon>Glossata</taxon>
        <taxon>Ditrysia</taxon>
        <taxon>Papilionoidea</taxon>
        <taxon>Nymphalidae</taxon>
        <taxon>Satyrinae</taxon>
        <taxon>Satyrini</taxon>
        <taxon>Parargina</taxon>
        <taxon>Pararge</taxon>
    </lineage>
</organism>
<gene>
    <name evidence="2" type="primary">jg25387</name>
    <name evidence="2" type="ORF">PAEG_LOCUS19995</name>
</gene>
<reference evidence="2" key="1">
    <citation type="submission" date="2022-03" db="EMBL/GenBank/DDBJ databases">
        <authorList>
            <person name="Lindestad O."/>
        </authorList>
    </citation>
    <scope>NUCLEOTIDE SEQUENCE</scope>
</reference>
<comment type="caution">
    <text evidence="2">The sequence shown here is derived from an EMBL/GenBank/DDBJ whole genome shotgun (WGS) entry which is preliminary data.</text>
</comment>
<evidence type="ECO:0000313" key="2">
    <source>
        <dbReference type="EMBL" id="CAH2243975.1"/>
    </source>
</evidence>